<organism evidence="1">
    <name type="scientific">Sinorhizobium fredii (strain USDA 257)</name>
    <dbReference type="NCBI Taxonomy" id="1185652"/>
    <lineage>
        <taxon>Bacteria</taxon>
        <taxon>Pseudomonadati</taxon>
        <taxon>Pseudomonadota</taxon>
        <taxon>Alphaproteobacteria</taxon>
        <taxon>Hyphomicrobiales</taxon>
        <taxon>Rhizobiaceae</taxon>
        <taxon>Sinorhizobium/Ensifer group</taxon>
        <taxon>Sinorhizobium</taxon>
    </lineage>
</organism>
<sequence>MVNQTAKSIAIDTWSLSIVIARGNRRLNDGKMITVSFRLSDFWS</sequence>
<dbReference type="AlphaFoldDB" id="I3XH18"/>
<protein>
    <submittedName>
        <fullName evidence="1">Uncharacterized protein</fullName>
    </submittedName>
</protein>
<evidence type="ECO:0000313" key="2">
    <source>
        <dbReference type="Proteomes" id="UP000006180"/>
    </source>
</evidence>
<dbReference type="EMBL" id="CP003567">
    <property type="protein sequence ID" value="AFL55174.1"/>
    <property type="molecule type" value="Genomic_DNA"/>
</dbReference>
<gene>
    <name evidence="1" type="ORF">USDA257_p04590</name>
</gene>
<accession>I3XH18</accession>
<name>I3XH18_SINF2</name>
<proteinExistence type="predicted"/>
<keyword evidence="1" id="KW-0614">Plasmid</keyword>
<evidence type="ECO:0000313" key="1">
    <source>
        <dbReference type="EMBL" id="AFL55174.1"/>
    </source>
</evidence>
<dbReference type="HOGENOM" id="CLU_3222116_0_0_5"/>
<geneLocation type="plasmid" evidence="2">
    <name>pUSDA257 fragment 4</name>
</geneLocation>
<reference evidence="1" key="1">
    <citation type="journal article" date="2012" name="J. Bacteriol.">
        <title>Complete genome sequence of the broad-host-range strain Sinorhizobium fredii USDA257.</title>
        <authorList>
            <person name="Schuldes J."/>
            <person name="Rodriguez Orbegoso M."/>
            <person name="Schmeisser C."/>
            <person name="Krishnan H.B."/>
            <person name="Daniel R."/>
            <person name="Streit W.R."/>
        </authorList>
    </citation>
    <scope>NUCLEOTIDE SEQUENCE [LARGE SCALE GENOMIC DNA]</scope>
    <source>
        <strain evidence="1">USDA 257</strain>
        <plasmid evidence="1">pUSDA257</plasmid>
    </source>
</reference>